<comment type="caution">
    <text evidence="1">The sequence shown here is derived from an EMBL/GenBank/DDBJ whole genome shotgun (WGS) entry which is preliminary data.</text>
</comment>
<dbReference type="Proteomes" id="UP000772434">
    <property type="component" value="Unassembled WGS sequence"/>
</dbReference>
<protein>
    <submittedName>
        <fullName evidence="1">Uncharacterized protein</fullName>
    </submittedName>
</protein>
<evidence type="ECO:0000313" key="1">
    <source>
        <dbReference type="EMBL" id="KAF9069782.1"/>
    </source>
</evidence>
<proteinExistence type="predicted"/>
<sequence>MSTQSSQSSSPRITRSPTKDIETVRLEKYIAAQNALPTLPARVFYFKIFKEEDDSRSELDVDGHNIFEMLASMVLTHLTSADTPANDAIASLFSEFRRRSSFQADEVFEQNFGKKVTVENLSHEILRYLETNRPTIIFVHLKDPTSRGTFIWDDVPRGGDNELTNEMFLSLELMEAILGEAPPGLQEYLFRNLRTPILFGIVEDHKMLMGGAGTAFEFHYLGFVLEMVVNKKDNVPGSRMWCPDMRMIACLRVQHYRYVLLDPLTIQGIYQGFSKPELWSVEQSQDRSLPSHDIKADETLLRRCSVVDDEAERKSKIETELHGLGLELVSFACGRHYKSSMN</sequence>
<keyword evidence="2" id="KW-1185">Reference proteome</keyword>
<name>A0A9P5U8C9_9AGAR</name>
<organism evidence="1 2">
    <name type="scientific">Rhodocollybia butyracea</name>
    <dbReference type="NCBI Taxonomy" id="206335"/>
    <lineage>
        <taxon>Eukaryota</taxon>
        <taxon>Fungi</taxon>
        <taxon>Dikarya</taxon>
        <taxon>Basidiomycota</taxon>
        <taxon>Agaricomycotina</taxon>
        <taxon>Agaricomycetes</taxon>
        <taxon>Agaricomycetidae</taxon>
        <taxon>Agaricales</taxon>
        <taxon>Marasmiineae</taxon>
        <taxon>Omphalotaceae</taxon>
        <taxon>Rhodocollybia</taxon>
    </lineage>
</organism>
<reference evidence="1" key="1">
    <citation type="submission" date="2020-11" db="EMBL/GenBank/DDBJ databases">
        <authorList>
            <consortium name="DOE Joint Genome Institute"/>
            <person name="Ahrendt S."/>
            <person name="Riley R."/>
            <person name="Andreopoulos W."/>
            <person name="Labutti K."/>
            <person name="Pangilinan J."/>
            <person name="Ruiz-Duenas F.J."/>
            <person name="Barrasa J.M."/>
            <person name="Sanchez-Garcia M."/>
            <person name="Camarero S."/>
            <person name="Miyauchi S."/>
            <person name="Serrano A."/>
            <person name="Linde D."/>
            <person name="Babiker R."/>
            <person name="Drula E."/>
            <person name="Ayuso-Fernandez I."/>
            <person name="Pacheco R."/>
            <person name="Padilla G."/>
            <person name="Ferreira P."/>
            <person name="Barriuso J."/>
            <person name="Kellner H."/>
            <person name="Castanera R."/>
            <person name="Alfaro M."/>
            <person name="Ramirez L."/>
            <person name="Pisabarro A.G."/>
            <person name="Kuo A."/>
            <person name="Tritt A."/>
            <person name="Lipzen A."/>
            <person name="He G."/>
            <person name="Yan M."/>
            <person name="Ng V."/>
            <person name="Cullen D."/>
            <person name="Martin F."/>
            <person name="Rosso M.-N."/>
            <person name="Henrissat B."/>
            <person name="Hibbett D."/>
            <person name="Martinez A.T."/>
            <person name="Grigoriev I.V."/>
        </authorList>
    </citation>
    <scope>NUCLEOTIDE SEQUENCE</scope>
    <source>
        <strain evidence="1">AH 40177</strain>
    </source>
</reference>
<evidence type="ECO:0000313" key="2">
    <source>
        <dbReference type="Proteomes" id="UP000772434"/>
    </source>
</evidence>
<accession>A0A9P5U8C9</accession>
<dbReference type="AlphaFoldDB" id="A0A9P5U8C9"/>
<dbReference type="EMBL" id="JADNRY010000047">
    <property type="protein sequence ID" value="KAF9069782.1"/>
    <property type="molecule type" value="Genomic_DNA"/>
</dbReference>
<dbReference type="OrthoDB" id="3063613at2759"/>
<gene>
    <name evidence="1" type="ORF">BDP27DRAFT_1402433</name>
</gene>